<sequence length="243" mass="27038">MNIRGYTPSANISVKGFIETSFVDWDGKVAAVIFLPYCNFRCPFCSNGPLITEPEKLAEIPLEKIEDFIRQRRDFLDGVVISGGEPTIHPWLPQLIDRFKQLGLLIKLDTNGASPDFLATHLPKHLIDFVAMDIKAPLNDKYQLLAGTKIDLEKIKASIRLIMASGVDYEFRTTVVPTLLDETDIEAIAQTLAGARKLALQQFVPGHALDEKLHSVAPFSKEQFADMARAARSHIPNTIVRGI</sequence>
<evidence type="ECO:0000256" key="1">
    <source>
        <dbReference type="ARBA" id="ARBA00022691"/>
    </source>
</evidence>
<dbReference type="SUPFAM" id="SSF102114">
    <property type="entry name" value="Radical SAM enzymes"/>
    <property type="match status" value="1"/>
</dbReference>
<dbReference type="SMART" id="SM00729">
    <property type="entry name" value="Elp3"/>
    <property type="match status" value="1"/>
</dbReference>
<name>A0A1F4TNQ4_UNCSA</name>
<gene>
    <name evidence="6" type="ORF">A2311_00945</name>
</gene>
<feature type="domain" description="Radical SAM core" evidence="5">
    <location>
        <begin position="24"/>
        <end position="243"/>
    </location>
</feature>
<organism evidence="6 7">
    <name type="scientific">candidate division WOR-1 bacterium RIFOXYB2_FULL_48_7</name>
    <dbReference type="NCBI Taxonomy" id="1802583"/>
    <lineage>
        <taxon>Bacteria</taxon>
        <taxon>Bacillati</taxon>
        <taxon>Saganbacteria</taxon>
    </lineage>
</organism>
<evidence type="ECO:0000313" key="6">
    <source>
        <dbReference type="EMBL" id="OGC34209.1"/>
    </source>
</evidence>
<dbReference type="AlphaFoldDB" id="A0A1F4TNQ4"/>
<dbReference type="STRING" id="1802583.A2311_00945"/>
<proteinExistence type="predicted"/>
<evidence type="ECO:0000256" key="4">
    <source>
        <dbReference type="ARBA" id="ARBA00023014"/>
    </source>
</evidence>
<dbReference type="InterPro" id="IPR013785">
    <property type="entry name" value="Aldolase_TIM"/>
</dbReference>
<dbReference type="InterPro" id="IPR007197">
    <property type="entry name" value="rSAM"/>
</dbReference>
<dbReference type="GO" id="GO:0003824">
    <property type="term" value="F:catalytic activity"/>
    <property type="evidence" value="ECO:0007669"/>
    <property type="project" value="InterPro"/>
</dbReference>
<dbReference type="InterPro" id="IPR050377">
    <property type="entry name" value="Radical_SAM_PqqE_MftC-like"/>
</dbReference>
<dbReference type="SFLD" id="SFLDG01067">
    <property type="entry name" value="SPASM/twitch_domain_containing"/>
    <property type="match status" value="1"/>
</dbReference>
<reference evidence="6 7" key="1">
    <citation type="journal article" date="2016" name="Nat. Commun.">
        <title>Thousands of microbial genomes shed light on interconnected biogeochemical processes in an aquifer system.</title>
        <authorList>
            <person name="Anantharaman K."/>
            <person name="Brown C.T."/>
            <person name="Hug L.A."/>
            <person name="Sharon I."/>
            <person name="Castelle C.J."/>
            <person name="Probst A.J."/>
            <person name="Thomas B.C."/>
            <person name="Singh A."/>
            <person name="Wilkins M.J."/>
            <person name="Karaoz U."/>
            <person name="Brodie E.L."/>
            <person name="Williams K.H."/>
            <person name="Hubbard S.S."/>
            <person name="Banfield J.F."/>
        </authorList>
    </citation>
    <scope>NUCLEOTIDE SEQUENCE [LARGE SCALE GENOMIC DNA]</scope>
</reference>
<dbReference type="NCBIfam" id="TIGR02495">
    <property type="entry name" value="NrdG2"/>
    <property type="match status" value="1"/>
</dbReference>
<dbReference type="SFLD" id="SFLDS00029">
    <property type="entry name" value="Radical_SAM"/>
    <property type="match status" value="1"/>
</dbReference>
<dbReference type="InterPro" id="IPR058240">
    <property type="entry name" value="rSAM_sf"/>
</dbReference>
<dbReference type="InterPro" id="IPR006638">
    <property type="entry name" value="Elp3/MiaA/NifB-like_rSAM"/>
</dbReference>
<dbReference type="PANTHER" id="PTHR11228">
    <property type="entry name" value="RADICAL SAM DOMAIN PROTEIN"/>
    <property type="match status" value="1"/>
</dbReference>
<evidence type="ECO:0000256" key="3">
    <source>
        <dbReference type="ARBA" id="ARBA00023004"/>
    </source>
</evidence>
<keyword evidence="3" id="KW-0408">Iron</keyword>
<keyword evidence="2" id="KW-0479">Metal-binding</keyword>
<protein>
    <submittedName>
        <fullName evidence="6">Anaerobic ribonucleoside-triphosphate reductase activating protein</fullName>
    </submittedName>
</protein>
<dbReference type="GO" id="GO:0046872">
    <property type="term" value="F:metal ion binding"/>
    <property type="evidence" value="ECO:0007669"/>
    <property type="project" value="UniProtKB-KW"/>
</dbReference>
<dbReference type="GO" id="GO:0051536">
    <property type="term" value="F:iron-sulfur cluster binding"/>
    <property type="evidence" value="ECO:0007669"/>
    <property type="project" value="UniProtKB-KW"/>
</dbReference>
<accession>A0A1F4TNQ4</accession>
<dbReference type="PROSITE" id="PS51918">
    <property type="entry name" value="RADICAL_SAM"/>
    <property type="match status" value="1"/>
</dbReference>
<keyword evidence="1" id="KW-0949">S-adenosyl-L-methionine</keyword>
<dbReference type="Gene3D" id="3.20.20.70">
    <property type="entry name" value="Aldolase class I"/>
    <property type="match status" value="1"/>
</dbReference>
<dbReference type="Pfam" id="PF04055">
    <property type="entry name" value="Radical_SAM"/>
    <property type="match status" value="1"/>
</dbReference>
<evidence type="ECO:0000313" key="7">
    <source>
        <dbReference type="Proteomes" id="UP000178951"/>
    </source>
</evidence>
<evidence type="ECO:0000256" key="2">
    <source>
        <dbReference type="ARBA" id="ARBA00022723"/>
    </source>
</evidence>
<dbReference type="Proteomes" id="UP000178951">
    <property type="component" value="Unassembled WGS sequence"/>
</dbReference>
<dbReference type="CDD" id="cd01335">
    <property type="entry name" value="Radical_SAM"/>
    <property type="match status" value="1"/>
</dbReference>
<keyword evidence="4" id="KW-0411">Iron-sulfur</keyword>
<dbReference type="EMBL" id="MEUF01000047">
    <property type="protein sequence ID" value="OGC34209.1"/>
    <property type="molecule type" value="Genomic_DNA"/>
</dbReference>
<dbReference type="PANTHER" id="PTHR11228:SF27">
    <property type="entry name" value="GLYCYL-RADICAL ENZYME ACTIVATING ENZYME MJ1227-RELATED"/>
    <property type="match status" value="1"/>
</dbReference>
<comment type="caution">
    <text evidence="6">The sequence shown here is derived from an EMBL/GenBank/DDBJ whole genome shotgun (WGS) entry which is preliminary data.</text>
</comment>
<dbReference type="InterPro" id="IPR012840">
    <property type="entry name" value="NrdG2"/>
</dbReference>
<evidence type="ECO:0000259" key="5">
    <source>
        <dbReference type="PROSITE" id="PS51918"/>
    </source>
</evidence>
<dbReference type="SFLD" id="SFLDG01094">
    <property type="entry name" value="Uncharacterised_Radical_SAM_Su"/>
    <property type="match status" value="1"/>
</dbReference>